<sequence>MGAWVSFTTGWVVRAGALAALVLAAGAALAQPATVPPGEAANAAAANARIAVWDIPDVDLLPDDAYGQLVRYGRSVLEATARHIGPDAADPAMRFAGNNLACVNCHLNAGRKKFGLPLVSASADYPAYSTRTGKVATLEDRLDNCMMRSMNGRPMPRDALPMQALVAYLRVLSSALPKDARIEGAGAGAVPELDRPADPQRGARVYAQNCQFCHRSGGEGLRRNPVDANFGYGVPPLWGPDSFNDGAGMNRLITIANFVHDNMPNGTDWLMPVLSAEEAWDVAAYVVSQPRPSRPAFAADFPDLLAKPVDTPYGPYADGFPPSQHKYGPFAPIRAEIARLKATLGNVPNPEAR</sequence>
<evidence type="ECO:0000256" key="1">
    <source>
        <dbReference type="ARBA" id="ARBA00022617"/>
    </source>
</evidence>
<evidence type="ECO:0000313" key="9">
    <source>
        <dbReference type="Proteomes" id="UP001144397"/>
    </source>
</evidence>
<keyword evidence="8" id="KW-0560">Oxidoreductase</keyword>
<keyword evidence="2 4" id="KW-0479">Metal-binding</keyword>
<dbReference type="EC" id="1.8.2.2" evidence="8"/>
<dbReference type="SUPFAM" id="SSF46626">
    <property type="entry name" value="Cytochrome c"/>
    <property type="match status" value="2"/>
</dbReference>
<name>A0A9W6FL54_XANFL</name>
<dbReference type="Proteomes" id="UP001245370">
    <property type="component" value="Unassembled WGS sequence"/>
</dbReference>
<feature type="signal peptide" evidence="5">
    <location>
        <begin position="1"/>
        <end position="30"/>
    </location>
</feature>
<dbReference type="Gene3D" id="1.10.760.10">
    <property type="entry name" value="Cytochrome c-like domain"/>
    <property type="match status" value="2"/>
</dbReference>
<evidence type="ECO:0000259" key="6">
    <source>
        <dbReference type="PROSITE" id="PS51007"/>
    </source>
</evidence>
<evidence type="ECO:0000313" key="8">
    <source>
        <dbReference type="EMBL" id="MDR6333312.1"/>
    </source>
</evidence>
<dbReference type="PANTHER" id="PTHR35008">
    <property type="entry name" value="BLL4482 PROTEIN-RELATED"/>
    <property type="match status" value="1"/>
</dbReference>
<dbReference type="EMBL" id="BSDO01000001">
    <property type="protein sequence ID" value="GLI21588.1"/>
    <property type="molecule type" value="Genomic_DNA"/>
</dbReference>
<keyword evidence="1 4" id="KW-0349">Heme</keyword>
<proteinExistence type="predicted"/>
<dbReference type="GO" id="GO:0020037">
    <property type="term" value="F:heme binding"/>
    <property type="evidence" value="ECO:0007669"/>
    <property type="project" value="InterPro"/>
</dbReference>
<comment type="caution">
    <text evidence="7">The sequence shown here is derived from an EMBL/GenBank/DDBJ whole genome shotgun (WGS) entry which is preliminary data.</text>
</comment>
<organism evidence="7 9">
    <name type="scientific">Xanthobacter flavus</name>
    <dbReference type="NCBI Taxonomy" id="281"/>
    <lineage>
        <taxon>Bacteria</taxon>
        <taxon>Pseudomonadati</taxon>
        <taxon>Pseudomonadota</taxon>
        <taxon>Alphaproteobacteria</taxon>
        <taxon>Hyphomicrobiales</taxon>
        <taxon>Xanthobacteraceae</taxon>
        <taxon>Xanthobacter</taxon>
    </lineage>
</organism>
<reference evidence="7" key="1">
    <citation type="submission" date="2022-12" db="EMBL/GenBank/DDBJ databases">
        <title>Reference genome sequencing for broad-spectrum identification of bacterial and archaeal isolates by mass spectrometry.</title>
        <authorList>
            <person name="Sekiguchi Y."/>
            <person name="Tourlousse D.M."/>
        </authorList>
    </citation>
    <scope>NUCLEOTIDE SEQUENCE</scope>
    <source>
        <strain evidence="7">301</strain>
    </source>
</reference>
<accession>A0A9W6FL54</accession>
<dbReference type="RefSeq" id="WP_281806217.1">
    <property type="nucleotide sequence ID" value="NZ_BSDO01000001.1"/>
</dbReference>
<protein>
    <submittedName>
        <fullName evidence="8">Thiosulfate dehydrogenase</fullName>
        <ecNumber evidence="8">1.8.2.2</ecNumber>
    </submittedName>
</protein>
<evidence type="ECO:0000256" key="3">
    <source>
        <dbReference type="ARBA" id="ARBA00023004"/>
    </source>
</evidence>
<evidence type="ECO:0000256" key="2">
    <source>
        <dbReference type="ARBA" id="ARBA00022723"/>
    </source>
</evidence>
<dbReference type="PANTHER" id="PTHR35008:SF9">
    <property type="entry name" value="CYTOCHROME C DOMAIN-CONTAINING PROTEIN"/>
    <property type="match status" value="1"/>
</dbReference>
<evidence type="ECO:0000313" key="7">
    <source>
        <dbReference type="EMBL" id="GLI21588.1"/>
    </source>
</evidence>
<feature type="domain" description="Cytochrome c" evidence="6">
    <location>
        <begin position="86"/>
        <end position="173"/>
    </location>
</feature>
<reference evidence="8 10" key="2">
    <citation type="submission" date="2023-07" db="EMBL/GenBank/DDBJ databases">
        <title>Genomic Encyclopedia of Type Strains, Phase IV (KMG-IV): sequencing the most valuable type-strain genomes for metagenomic binning, comparative biology and taxonomic classification.</title>
        <authorList>
            <person name="Goeker M."/>
        </authorList>
    </citation>
    <scope>NUCLEOTIDE SEQUENCE [LARGE SCALE GENOMIC DNA]</scope>
    <source>
        <strain evidence="8 10">DSM 338</strain>
    </source>
</reference>
<dbReference type="AlphaFoldDB" id="A0A9W6FL54"/>
<keyword evidence="3 4" id="KW-0408">Iron</keyword>
<evidence type="ECO:0000256" key="5">
    <source>
        <dbReference type="SAM" id="SignalP"/>
    </source>
</evidence>
<keyword evidence="5" id="KW-0732">Signal</keyword>
<dbReference type="GO" id="GO:0009055">
    <property type="term" value="F:electron transfer activity"/>
    <property type="evidence" value="ECO:0007669"/>
    <property type="project" value="InterPro"/>
</dbReference>
<dbReference type="Proteomes" id="UP001144397">
    <property type="component" value="Unassembled WGS sequence"/>
</dbReference>
<dbReference type="InterPro" id="IPR051459">
    <property type="entry name" value="Cytochrome_c-type_DH"/>
</dbReference>
<dbReference type="GO" id="GO:0050338">
    <property type="term" value="F:thiosulfate dehydrogenase activity"/>
    <property type="evidence" value="ECO:0007669"/>
    <property type="project" value="UniProtKB-EC"/>
</dbReference>
<dbReference type="InterPro" id="IPR036909">
    <property type="entry name" value="Cyt_c-like_dom_sf"/>
</dbReference>
<feature type="domain" description="Cytochrome c" evidence="6">
    <location>
        <begin position="197"/>
        <end position="290"/>
    </location>
</feature>
<feature type="chain" id="PRO_5040907140" evidence="5">
    <location>
        <begin position="31"/>
        <end position="353"/>
    </location>
</feature>
<evidence type="ECO:0000256" key="4">
    <source>
        <dbReference type="PROSITE-ProRule" id="PRU00433"/>
    </source>
</evidence>
<dbReference type="Pfam" id="PF13442">
    <property type="entry name" value="Cytochrome_CBB3"/>
    <property type="match status" value="1"/>
</dbReference>
<dbReference type="InterPro" id="IPR009056">
    <property type="entry name" value="Cyt_c-like_dom"/>
</dbReference>
<dbReference type="PROSITE" id="PS51007">
    <property type="entry name" value="CYTC"/>
    <property type="match status" value="2"/>
</dbReference>
<dbReference type="GO" id="GO:0046872">
    <property type="term" value="F:metal ion binding"/>
    <property type="evidence" value="ECO:0007669"/>
    <property type="project" value="UniProtKB-KW"/>
</dbReference>
<gene>
    <name evidence="8" type="ORF">GGQ86_001776</name>
    <name evidence="7" type="ORF">XFLAVUS301_12620</name>
</gene>
<evidence type="ECO:0000313" key="10">
    <source>
        <dbReference type="Proteomes" id="UP001245370"/>
    </source>
</evidence>
<dbReference type="EMBL" id="JAVDPY010000002">
    <property type="protein sequence ID" value="MDR6333312.1"/>
    <property type="molecule type" value="Genomic_DNA"/>
</dbReference>
<dbReference type="GeneID" id="95762056"/>
<dbReference type="Pfam" id="PF21342">
    <property type="entry name" value="SoxA-TsdA_cyt-c"/>
    <property type="match status" value="1"/>
</dbReference>
<keyword evidence="10" id="KW-1185">Reference proteome</keyword>